<dbReference type="PANTHER" id="PTHR14155">
    <property type="entry name" value="RING FINGER DOMAIN-CONTAINING"/>
    <property type="match status" value="1"/>
</dbReference>
<proteinExistence type="predicted"/>
<evidence type="ECO:0000256" key="4">
    <source>
        <dbReference type="PROSITE-ProRule" id="PRU00175"/>
    </source>
</evidence>
<evidence type="ECO:0000313" key="8">
    <source>
        <dbReference type="EMBL" id="OEH78046.1"/>
    </source>
</evidence>
<feature type="compositionally biased region" description="Polar residues" evidence="5">
    <location>
        <begin position="33"/>
        <end position="46"/>
    </location>
</feature>
<dbReference type="Proteomes" id="UP000095192">
    <property type="component" value="Unassembled WGS sequence"/>
</dbReference>
<keyword evidence="6" id="KW-0472">Membrane</keyword>
<feature type="compositionally biased region" description="Polar residues" evidence="5">
    <location>
        <begin position="59"/>
        <end position="83"/>
    </location>
</feature>
<dbReference type="PANTHER" id="PTHR14155:SF604">
    <property type="entry name" value="RING-TYPE DOMAIN-CONTAINING PROTEIN"/>
    <property type="match status" value="1"/>
</dbReference>
<organism evidence="8 9">
    <name type="scientific">Cyclospora cayetanensis</name>
    <dbReference type="NCBI Taxonomy" id="88456"/>
    <lineage>
        <taxon>Eukaryota</taxon>
        <taxon>Sar</taxon>
        <taxon>Alveolata</taxon>
        <taxon>Apicomplexa</taxon>
        <taxon>Conoidasida</taxon>
        <taxon>Coccidia</taxon>
        <taxon>Eucoccidiorida</taxon>
        <taxon>Eimeriorina</taxon>
        <taxon>Eimeriidae</taxon>
        <taxon>Cyclospora</taxon>
    </lineage>
</organism>
<evidence type="ECO:0000256" key="5">
    <source>
        <dbReference type="SAM" id="MobiDB-lite"/>
    </source>
</evidence>
<dbReference type="VEuPathDB" id="ToxoDB:cyc_08125"/>
<reference evidence="8 9" key="1">
    <citation type="journal article" date="2016" name="BMC Genomics">
        <title>Comparative genomics reveals Cyclospora cayetanensis possesses coccidia-like metabolism and invasion components but unique surface antigens.</title>
        <authorList>
            <person name="Liu S."/>
            <person name="Wang L."/>
            <person name="Zheng H."/>
            <person name="Xu Z."/>
            <person name="Roellig D.M."/>
            <person name="Li N."/>
            <person name="Frace M.A."/>
            <person name="Tang K."/>
            <person name="Arrowood M.J."/>
            <person name="Moss D.M."/>
            <person name="Zhang L."/>
            <person name="Feng Y."/>
            <person name="Xiao L."/>
        </authorList>
    </citation>
    <scope>NUCLEOTIDE SEQUENCE [LARGE SCALE GENOMIC DNA]</scope>
    <source>
        <strain evidence="8 9">CHN_HEN01</strain>
    </source>
</reference>
<evidence type="ECO:0000256" key="2">
    <source>
        <dbReference type="ARBA" id="ARBA00022771"/>
    </source>
</evidence>
<dbReference type="InterPro" id="IPR013083">
    <property type="entry name" value="Znf_RING/FYVE/PHD"/>
</dbReference>
<dbReference type="EMBL" id="JROU02000876">
    <property type="protein sequence ID" value="OEH78046.1"/>
    <property type="molecule type" value="Genomic_DNA"/>
</dbReference>
<dbReference type="InterPro" id="IPR053238">
    <property type="entry name" value="RING-H2_zinc_finger"/>
</dbReference>
<dbReference type="AlphaFoldDB" id="A0A1D3D3M3"/>
<dbReference type="Gene3D" id="3.30.40.10">
    <property type="entry name" value="Zinc/RING finger domain, C3HC4 (zinc finger)"/>
    <property type="match status" value="1"/>
</dbReference>
<dbReference type="SUPFAM" id="SSF57850">
    <property type="entry name" value="RING/U-box"/>
    <property type="match status" value="1"/>
</dbReference>
<dbReference type="SMART" id="SM00184">
    <property type="entry name" value="RING"/>
    <property type="match status" value="1"/>
</dbReference>
<feature type="domain" description="RING-type" evidence="7">
    <location>
        <begin position="414"/>
        <end position="456"/>
    </location>
</feature>
<gene>
    <name evidence="8" type="ORF">cyc_08125</name>
</gene>
<dbReference type="InterPro" id="IPR001841">
    <property type="entry name" value="Znf_RING"/>
</dbReference>
<evidence type="ECO:0000256" key="6">
    <source>
        <dbReference type="SAM" id="Phobius"/>
    </source>
</evidence>
<evidence type="ECO:0000313" key="9">
    <source>
        <dbReference type="Proteomes" id="UP000095192"/>
    </source>
</evidence>
<feature type="transmembrane region" description="Helical" evidence="6">
    <location>
        <begin position="327"/>
        <end position="347"/>
    </location>
</feature>
<dbReference type="PROSITE" id="PS50089">
    <property type="entry name" value="ZF_RING_2"/>
    <property type="match status" value="1"/>
</dbReference>
<feature type="transmembrane region" description="Helical" evidence="6">
    <location>
        <begin position="266"/>
        <end position="290"/>
    </location>
</feature>
<dbReference type="SMART" id="SM01197">
    <property type="entry name" value="FANCL_C"/>
    <property type="match status" value="1"/>
</dbReference>
<comment type="caution">
    <text evidence="8">The sequence shown here is derived from an EMBL/GenBank/DDBJ whole genome shotgun (WGS) entry which is preliminary data.</text>
</comment>
<sequence>MAAPAAFAASVAALPRGTSLASLETAAGPPPSALQQPATSSNSSLSGGPRGPPLVRAQQWRSSRGRTSQRASSSGPPVRTSSGLRSSQRAFVASEGIELVRYSGVVLTGLLLLPALLGSHLLWPEVVSLPVLLLPAGTALSQALTVPTASGCWCCHWPLRRRSFCRCMRSPAARLKALVSLATVAPFIFLVFFLSRVYWGAHLSLLPAAACGVILWPRHSLLWILGGQLHLEIILSNTYTFRAPYAVPSPGAGFSRRSCLLRPTQLLNSLFMLCLLWAIGDILLIVNLFYVHLPVSPLPTDLDELKSLLPLSTTAEIATYLERERRLLAAIAFLFAACGFFLILMLLQWGNIPFGLPTGSLVPSQEAWDDTQQRLAREARRVLQEEHNAKMELVKACMNVENVEQGSPLVLLGCSICQEMLQEGDAAVRLPECRHAFHRTCLFQWFERRLTCPNCKKDIHSVLAGQGLVSTRLTNDCNLSPVGSLRRPTADAIEMPYAPSIAATAQAIAAHSAGEAFGAGPGTPSANVAAGVSVAAENRQAAPQAVDAIADTSDGWLDIELGPRTVGASP</sequence>
<evidence type="ECO:0000259" key="7">
    <source>
        <dbReference type="PROSITE" id="PS50089"/>
    </source>
</evidence>
<evidence type="ECO:0000256" key="3">
    <source>
        <dbReference type="ARBA" id="ARBA00022833"/>
    </source>
</evidence>
<feature type="region of interest" description="Disordered" evidence="5">
    <location>
        <begin position="22"/>
        <end position="83"/>
    </location>
</feature>
<dbReference type="CDD" id="cd16448">
    <property type="entry name" value="RING-H2"/>
    <property type="match status" value="1"/>
</dbReference>
<keyword evidence="2 4" id="KW-0863">Zinc-finger</keyword>
<feature type="transmembrane region" description="Helical" evidence="6">
    <location>
        <begin position="99"/>
        <end position="123"/>
    </location>
</feature>
<dbReference type="Pfam" id="PF13639">
    <property type="entry name" value="zf-RING_2"/>
    <property type="match status" value="1"/>
</dbReference>
<protein>
    <submittedName>
        <fullName evidence="8">Ring u-box domain-containing protein</fullName>
    </submittedName>
</protein>
<keyword evidence="1" id="KW-0479">Metal-binding</keyword>
<keyword evidence="6" id="KW-1133">Transmembrane helix</keyword>
<dbReference type="GO" id="GO:0008270">
    <property type="term" value="F:zinc ion binding"/>
    <property type="evidence" value="ECO:0007669"/>
    <property type="project" value="UniProtKB-KW"/>
</dbReference>
<keyword evidence="3" id="KW-0862">Zinc</keyword>
<feature type="transmembrane region" description="Helical" evidence="6">
    <location>
        <begin position="129"/>
        <end position="154"/>
    </location>
</feature>
<feature type="transmembrane region" description="Helical" evidence="6">
    <location>
        <begin position="175"/>
        <end position="193"/>
    </location>
</feature>
<name>A0A1D3D3M3_9EIME</name>
<dbReference type="InParanoid" id="A0A1D3D3M3"/>
<keyword evidence="9" id="KW-1185">Reference proteome</keyword>
<evidence type="ECO:0000256" key="1">
    <source>
        <dbReference type="ARBA" id="ARBA00022723"/>
    </source>
</evidence>
<accession>A0A1D3D3M3</accession>
<keyword evidence="6" id="KW-0812">Transmembrane</keyword>